<dbReference type="InterPro" id="IPR027417">
    <property type="entry name" value="P-loop_NTPase"/>
</dbReference>
<dbReference type="OrthoDB" id="5298774at2"/>
<evidence type="ECO:0000313" key="7">
    <source>
        <dbReference type="Proteomes" id="UP000279284"/>
    </source>
</evidence>
<keyword evidence="3" id="KW-0547">Nucleotide-binding</keyword>
<dbReference type="Proteomes" id="UP000279284">
    <property type="component" value="Chromosome"/>
</dbReference>
<accession>A0A1X3CYL0</accession>
<reference evidence="6 7" key="1">
    <citation type="submission" date="2018-12" db="EMBL/GenBank/DDBJ databases">
        <authorList>
            <consortium name="Pathogen Informatics"/>
        </authorList>
    </citation>
    <scope>NUCLEOTIDE SEQUENCE [LARGE SCALE GENOMIC DNA]</scope>
    <source>
        <strain evidence="6 7">NCTC10296</strain>
    </source>
</reference>
<evidence type="ECO:0000256" key="3">
    <source>
        <dbReference type="ARBA" id="ARBA00022741"/>
    </source>
</evidence>
<organism evidence="6 7">
    <name type="scientific">Neisseria canis</name>
    <dbReference type="NCBI Taxonomy" id="493"/>
    <lineage>
        <taxon>Bacteria</taxon>
        <taxon>Pseudomonadati</taxon>
        <taxon>Pseudomonadota</taxon>
        <taxon>Betaproteobacteria</taxon>
        <taxon>Neisseriales</taxon>
        <taxon>Neisseriaceae</taxon>
        <taxon>Neisseria</taxon>
    </lineage>
</organism>
<keyword evidence="7" id="KW-1185">Reference proteome</keyword>
<evidence type="ECO:0000313" key="6">
    <source>
        <dbReference type="EMBL" id="VEF03382.1"/>
    </source>
</evidence>
<keyword evidence="2" id="KW-1003">Cell membrane</keyword>
<dbReference type="EC" id="3.6.3.30" evidence="6"/>
<dbReference type="AlphaFoldDB" id="A0A1X3CYL0"/>
<dbReference type="PANTHER" id="PTHR42781:SF4">
    <property type="entry name" value="SPERMIDINE_PUTRESCINE IMPORT ATP-BINDING PROTEIN POTA"/>
    <property type="match status" value="1"/>
</dbReference>
<proteinExistence type="predicted"/>
<dbReference type="RefSeq" id="WP_085416211.1">
    <property type="nucleotide sequence ID" value="NZ_LR134313.1"/>
</dbReference>
<dbReference type="STRING" id="493.BWD07_04565"/>
<keyword evidence="1" id="KW-0813">Transport</keyword>
<keyword evidence="2" id="KW-0472">Membrane</keyword>
<keyword evidence="6" id="KW-0378">Hydrolase</keyword>
<dbReference type="EMBL" id="LR134313">
    <property type="protein sequence ID" value="VEF03382.1"/>
    <property type="molecule type" value="Genomic_DNA"/>
</dbReference>
<dbReference type="SMART" id="SM00382">
    <property type="entry name" value="AAA"/>
    <property type="match status" value="1"/>
</dbReference>
<evidence type="ECO:0000259" key="5">
    <source>
        <dbReference type="PROSITE" id="PS50893"/>
    </source>
</evidence>
<dbReference type="Pfam" id="PF00005">
    <property type="entry name" value="ABC_tran"/>
    <property type="match status" value="1"/>
</dbReference>
<feature type="domain" description="ABC transporter" evidence="5">
    <location>
        <begin position="1"/>
        <end position="216"/>
    </location>
</feature>
<dbReference type="KEGG" id="nci:NCTC10296_02289"/>
<dbReference type="GO" id="GO:0005524">
    <property type="term" value="F:ATP binding"/>
    <property type="evidence" value="ECO:0007669"/>
    <property type="project" value="UniProtKB-KW"/>
</dbReference>
<dbReference type="InterPro" id="IPR003439">
    <property type="entry name" value="ABC_transporter-like_ATP-bd"/>
</dbReference>
<evidence type="ECO:0000256" key="2">
    <source>
        <dbReference type="ARBA" id="ARBA00022475"/>
    </source>
</evidence>
<keyword evidence="4 6" id="KW-0067">ATP-binding</keyword>
<gene>
    <name evidence="6" type="primary">fbpC_4</name>
    <name evidence="6" type="ORF">NCTC10296_02289</name>
</gene>
<evidence type="ECO:0000256" key="1">
    <source>
        <dbReference type="ARBA" id="ARBA00022448"/>
    </source>
</evidence>
<dbReference type="PROSITE" id="PS50893">
    <property type="entry name" value="ABC_TRANSPORTER_2"/>
    <property type="match status" value="1"/>
</dbReference>
<dbReference type="PANTHER" id="PTHR42781">
    <property type="entry name" value="SPERMIDINE/PUTRESCINE IMPORT ATP-BINDING PROTEIN POTA"/>
    <property type="match status" value="1"/>
</dbReference>
<dbReference type="SUPFAM" id="SSF52540">
    <property type="entry name" value="P-loop containing nucleoside triphosphate hydrolases"/>
    <property type="match status" value="1"/>
</dbReference>
<dbReference type="Gene3D" id="3.40.50.300">
    <property type="entry name" value="P-loop containing nucleotide triphosphate hydrolases"/>
    <property type="match status" value="1"/>
</dbReference>
<name>A0A1X3CYL0_9NEIS</name>
<sequence length="216" mass="23592">MRFDFSVRKTFAAFGLDAALQSDASNIAIVGASGSGKTLTLNILAGLLKADSGHIRIQGESWFDGKKHLPPQERRVGLVFQDYALFPHLTVAQNIAFGLNSGLANPKQRQALAQAAPWLERMQLAHVAAHYPEEISGGQKQRTALARALANRPKLLLLDEPFSALDTDLRAQMRQEVNELAKEQGVPLILITHDMQDAEALADEIWRMDAGSLGMA</sequence>
<dbReference type="InterPro" id="IPR050093">
    <property type="entry name" value="ABC_SmlMolc_Importer"/>
</dbReference>
<evidence type="ECO:0000256" key="4">
    <source>
        <dbReference type="ARBA" id="ARBA00022840"/>
    </source>
</evidence>
<dbReference type="GO" id="GO:0016887">
    <property type="term" value="F:ATP hydrolysis activity"/>
    <property type="evidence" value="ECO:0007669"/>
    <property type="project" value="InterPro"/>
</dbReference>
<dbReference type="InterPro" id="IPR003593">
    <property type="entry name" value="AAA+_ATPase"/>
</dbReference>
<protein>
    <submittedName>
        <fullName evidence="6">Iron-uptake permease ATP-binding protein</fullName>
        <ecNumber evidence="6">3.6.3.30</ecNumber>
    </submittedName>
</protein>